<dbReference type="UniPathway" id="UPA00223"/>
<evidence type="ECO:0000256" key="12">
    <source>
        <dbReference type="ARBA" id="ARBA00022982"/>
    </source>
</evidence>
<evidence type="ECO:0000313" key="17">
    <source>
        <dbReference type="EMBL" id="AQS85605.1"/>
    </source>
</evidence>
<evidence type="ECO:0000256" key="9">
    <source>
        <dbReference type="ARBA" id="ARBA00022617"/>
    </source>
</evidence>
<comment type="function">
    <text evidence="2">Membrane-anchoring subunit of succinate dehydrogenase (SDH).</text>
</comment>
<dbReference type="GO" id="GO:0016020">
    <property type="term" value="C:membrane"/>
    <property type="evidence" value="ECO:0007669"/>
    <property type="project" value="UniProtKB-SubCell"/>
</dbReference>
<evidence type="ECO:0000313" key="18">
    <source>
        <dbReference type="Proteomes" id="UP000188937"/>
    </source>
</evidence>
<dbReference type="STRING" id="435.A0U92_13415"/>
<dbReference type="eggNOG" id="COG2142">
    <property type="taxonomic scope" value="Bacteria"/>
</dbReference>
<evidence type="ECO:0000256" key="5">
    <source>
        <dbReference type="ARBA" id="ARBA00011558"/>
    </source>
</evidence>
<accession>A0A1U9KIH1</accession>
<protein>
    <recommendedName>
        <fullName evidence="6">Succinate dehydrogenase hydrophobic membrane anchor subunit</fullName>
    </recommendedName>
</protein>
<feature type="transmembrane region" description="Helical" evidence="16">
    <location>
        <begin position="110"/>
        <end position="132"/>
    </location>
</feature>
<dbReference type="SUPFAM" id="SSF81343">
    <property type="entry name" value="Fumarate reductase respiratory complex transmembrane subunits"/>
    <property type="match status" value="1"/>
</dbReference>
<dbReference type="KEGG" id="aace:A0U92_13415"/>
<dbReference type="EMBL" id="CP014692">
    <property type="protein sequence ID" value="AQS85605.1"/>
    <property type="molecule type" value="Genomic_DNA"/>
</dbReference>
<name>A0A1U9KIH1_ACEAC</name>
<evidence type="ECO:0000256" key="3">
    <source>
        <dbReference type="ARBA" id="ARBA00004141"/>
    </source>
</evidence>
<dbReference type="GO" id="GO:0006099">
    <property type="term" value="P:tricarboxylic acid cycle"/>
    <property type="evidence" value="ECO:0007669"/>
    <property type="project" value="UniProtKB-UniPathway"/>
</dbReference>
<evidence type="ECO:0000256" key="14">
    <source>
        <dbReference type="ARBA" id="ARBA00023004"/>
    </source>
</evidence>
<evidence type="ECO:0000256" key="4">
    <source>
        <dbReference type="ARBA" id="ARBA00005163"/>
    </source>
</evidence>
<dbReference type="NCBIfam" id="TIGR02968">
    <property type="entry name" value="succ_dehyd_anc"/>
    <property type="match status" value="1"/>
</dbReference>
<dbReference type="OrthoDB" id="9809280at2"/>
<keyword evidence="15 16" id="KW-0472">Membrane</keyword>
<dbReference type="InterPro" id="IPR034804">
    <property type="entry name" value="SQR/QFR_C/D"/>
</dbReference>
<comment type="subcellular location">
    <subcellularLocation>
        <location evidence="3">Membrane</location>
        <topology evidence="3">Multi-pass membrane protein</topology>
    </subcellularLocation>
</comment>
<evidence type="ECO:0000256" key="13">
    <source>
        <dbReference type="ARBA" id="ARBA00022989"/>
    </source>
</evidence>
<dbReference type="Proteomes" id="UP000188937">
    <property type="component" value="Chromosome"/>
</dbReference>
<keyword evidence="13 16" id="KW-1133">Transmembrane helix</keyword>
<proteinExistence type="predicted"/>
<dbReference type="AlphaFoldDB" id="A0A1U9KIH1"/>
<reference evidence="17 18" key="1">
    <citation type="submission" date="2016-03" db="EMBL/GenBank/DDBJ databases">
        <title>Acetic acid bacteria sequencing.</title>
        <authorList>
            <person name="Brandt J."/>
            <person name="Jakob F."/>
            <person name="Vogel R.F."/>
        </authorList>
    </citation>
    <scope>NUCLEOTIDE SEQUENCE [LARGE SCALE GENOMIC DNA]</scope>
    <source>
        <strain evidence="17 18">TMW2.1153</strain>
    </source>
</reference>
<organism evidence="17 18">
    <name type="scientific">Acetobacter aceti</name>
    <dbReference type="NCBI Taxonomy" id="435"/>
    <lineage>
        <taxon>Bacteria</taxon>
        <taxon>Pseudomonadati</taxon>
        <taxon>Pseudomonadota</taxon>
        <taxon>Alphaproteobacteria</taxon>
        <taxon>Acetobacterales</taxon>
        <taxon>Acetobacteraceae</taxon>
        <taxon>Acetobacter</taxon>
        <taxon>Acetobacter subgen. Acetobacter</taxon>
    </lineage>
</organism>
<keyword evidence="10 16" id="KW-0812">Transmembrane</keyword>
<evidence type="ECO:0000256" key="16">
    <source>
        <dbReference type="SAM" id="Phobius"/>
    </source>
</evidence>
<keyword evidence="12" id="KW-0249">Electron transport</keyword>
<keyword evidence="8" id="KW-0816">Tricarboxylic acid cycle</keyword>
<dbReference type="Pfam" id="PF01127">
    <property type="entry name" value="Sdh_cyt"/>
    <property type="match status" value="1"/>
</dbReference>
<dbReference type="GO" id="GO:0020037">
    <property type="term" value="F:heme binding"/>
    <property type="evidence" value="ECO:0007669"/>
    <property type="project" value="InterPro"/>
</dbReference>
<dbReference type="CDD" id="cd03495">
    <property type="entry name" value="SQR_TypeC_SdhD_like"/>
    <property type="match status" value="1"/>
</dbReference>
<comment type="cofactor">
    <cofactor evidence="1">
        <name>heme</name>
        <dbReference type="ChEBI" id="CHEBI:30413"/>
    </cofactor>
</comment>
<keyword evidence="9" id="KW-0349">Heme</keyword>
<comment type="subunit">
    <text evidence="5">Part of an enzyme complex containing four subunits: a flavoprotein, an iron-sulfur protein, plus two membrane-anchoring proteins, SdhC and SdhD.</text>
</comment>
<dbReference type="InterPro" id="IPR014312">
    <property type="entry name" value="Succ_DH_anchor"/>
</dbReference>
<evidence type="ECO:0000256" key="10">
    <source>
        <dbReference type="ARBA" id="ARBA00022692"/>
    </source>
</evidence>
<evidence type="ECO:0000256" key="8">
    <source>
        <dbReference type="ARBA" id="ARBA00022532"/>
    </source>
</evidence>
<evidence type="ECO:0000256" key="15">
    <source>
        <dbReference type="ARBA" id="ARBA00023136"/>
    </source>
</evidence>
<sequence>MNATSPTHHTVMRSQLGRARGLGSGHSGTDHWIVERVSAASLLPLTGWFVIQMFRLGGEDYEKVAKWGGKPVNATLLAALVATSFYHAEVGLQVIVDDYVHGKAHAPTKLLVKIGTGLLGLLGIVSVLKLALGRPASKG</sequence>
<evidence type="ECO:0000256" key="6">
    <source>
        <dbReference type="ARBA" id="ARBA00019425"/>
    </source>
</evidence>
<evidence type="ECO:0000256" key="7">
    <source>
        <dbReference type="ARBA" id="ARBA00022448"/>
    </source>
</evidence>
<dbReference type="RefSeq" id="WP_077813656.1">
    <property type="nucleotide sequence ID" value="NZ_CP014692.1"/>
</dbReference>
<evidence type="ECO:0000256" key="2">
    <source>
        <dbReference type="ARBA" id="ARBA00004050"/>
    </source>
</evidence>
<feature type="transmembrane region" description="Helical" evidence="16">
    <location>
        <begin position="32"/>
        <end position="51"/>
    </location>
</feature>
<feature type="transmembrane region" description="Helical" evidence="16">
    <location>
        <begin position="72"/>
        <end position="90"/>
    </location>
</feature>
<keyword evidence="11" id="KW-0479">Metal-binding</keyword>
<evidence type="ECO:0000256" key="11">
    <source>
        <dbReference type="ARBA" id="ARBA00022723"/>
    </source>
</evidence>
<dbReference type="InterPro" id="IPR000701">
    <property type="entry name" value="SuccDH_FuR_B_TM-su"/>
</dbReference>
<evidence type="ECO:0000256" key="1">
    <source>
        <dbReference type="ARBA" id="ARBA00001971"/>
    </source>
</evidence>
<gene>
    <name evidence="17" type="ORF">A0U92_13415</name>
</gene>
<keyword evidence="7" id="KW-0813">Transport</keyword>
<dbReference type="GO" id="GO:0046872">
    <property type="term" value="F:metal ion binding"/>
    <property type="evidence" value="ECO:0007669"/>
    <property type="project" value="UniProtKB-KW"/>
</dbReference>
<keyword evidence="14" id="KW-0408">Iron</keyword>
<comment type="pathway">
    <text evidence="4">Carbohydrate metabolism; tricarboxylic acid cycle.</text>
</comment>
<keyword evidence="18" id="KW-1185">Reference proteome</keyword>
<dbReference type="Gene3D" id="1.20.1300.10">
    <property type="entry name" value="Fumarate reductase/succinate dehydrogenase, transmembrane subunit"/>
    <property type="match status" value="1"/>
</dbReference>